<protein>
    <submittedName>
        <fullName evidence="1">Uncharacterized protein</fullName>
    </submittedName>
</protein>
<dbReference type="EMBL" id="VXIS01000039">
    <property type="protein sequence ID" value="KAA8911131.1"/>
    <property type="molecule type" value="Genomic_DNA"/>
</dbReference>
<keyword evidence="2" id="KW-1185">Reference proteome</keyword>
<name>A0A5J5F3X9_9PEZI</name>
<reference evidence="1 2" key="1">
    <citation type="submission" date="2019-09" db="EMBL/GenBank/DDBJ databases">
        <title>Draft genome of the ectomycorrhizal ascomycete Sphaerosporella brunnea.</title>
        <authorList>
            <consortium name="DOE Joint Genome Institute"/>
            <person name="Benucci G.M."/>
            <person name="Marozzi G."/>
            <person name="Antonielli L."/>
            <person name="Sanchez S."/>
            <person name="Marco P."/>
            <person name="Wang X."/>
            <person name="Falini L.B."/>
            <person name="Barry K."/>
            <person name="Haridas S."/>
            <person name="Lipzen A."/>
            <person name="Labutti K."/>
            <person name="Grigoriev I.V."/>
            <person name="Murat C."/>
            <person name="Martin F."/>
            <person name="Albertini E."/>
            <person name="Donnini D."/>
            <person name="Bonito G."/>
        </authorList>
    </citation>
    <scope>NUCLEOTIDE SEQUENCE [LARGE SCALE GENOMIC DNA]</scope>
    <source>
        <strain evidence="1 2">Sb_GMNB300</strain>
    </source>
</reference>
<dbReference type="Proteomes" id="UP000326924">
    <property type="component" value="Unassembled WGS sequence"/>
</dbReference>
<gene>
    <name evidence="1" type="ORF">FN846DRAFT_904563</name>
</gene>
<dbReference type="InParanoid" id="A0A5J5F3X9"/>
<comment type="caution">
    <text evidence="1">The sequence shown here is derived from an EMBL/GenBank/DDBJ whole genome shotgun (WGS) entry which is preliminary data.</text>
</comment>
<evidence type="ECO:0000313" key="2">
    <source>
        <dbReference type="Proteomes" id="UP000326924"/>
    </source>
</evidence>
<evidence type="ECO:0000313" key="1">
    <source>
        <dbReference type="EMBL" id="KAA8911131.1"/>
    </source>
</evidence>
<dbReference type="AlphaFoldDB" id="A0A5J5F3X9"/>
<proteinExistence type="predicted"/>
<organism evidence="1 2">
    <name type="scientific">Sphaerosporella brunnea</name>
    <dbReference type="NCBI Taxonomy" id="1250544"/>
    <lineage>
        <taxon>Eukaryota</taxon>
        <taxon>Fungi</taxon>
        <taxon>Dikarya</taxon>
        <taxon>Ascomycota</taxon>
        <taxon>Pezizomycotina</taxon>
        <taxon>Pezizomycetes</taxon>
        <taxon>Pezizales</taxon>
        <taxon>Pyronemataceae</taxon>
        <taxon>Sphaerosporella</taxon>
    </lineage>
</organism>
<accession>A0A5J5F3X9</accession>
<sequence>MAAGLWISGGAEVLGTALVVLSTPPFLFGIDNWFYSTKRTSHLPQCVGKRKS</sequence>